<evidence type="ECO:0000313" key="1">
    <source>
        <dbReference type="EMBL" id="KAI9905523.1"/>
    </source>
</evidence>
<dbReference type="Proteomes" id="UP001163321">
    <property type="component" value="Chromosome 9"/>
</dbReference>
<name>A0ACC0VIF0_9STRA</name>
<accession>A0ACC0VIF0</accession>
<proteinExistence type="predicted"/>
<dbReference type="EMBL" id="CM047588">
    <property type="protein sequence ID" value="KAI9905523.1"/>
    <property type="molecule type" value="Genomic_DNA"/>
</dbReference>
<keyword evidence="2" id="KW-1185">Reference proteome</keyword>
<organism evidence="1 2">
    <name type="scientific">Peronosclerospora sorghi</name>
    <dbReference type="NCBI Taxonomy" id="230839"/>
    <lineage>
        <taxon>Eukaryota</taxon>
        <taxon>Sar</taxon>
        <taxon>Stramenopiles</taxon>
        <taxon>Oomycota</taxon>
        <taxon>Peronosporomycetes</taxon>
        <taxon>Peronosporales</taxon>
        <taxon>Peronosporaceae</taxon>
        <taxon>Peronosclerospora</taxon>
    </lineage>
</organism>
<gene>
    <name evidence="1" type="ORF">PsorP6_014351</name>
</gene>
<protein>
    <submittedName>
        <fullName evidence="1">Uncharacterized protein</fullName>
    </submittedName>
</protein>
<evidence type="ECO:0000313" key="2">
    <source>
        <dbReference type="Proteomes" id="UP001163321"/>
    </source>
</evidence>
<sequence>MEKAGQQSSAVVSPVQRLHAHNGVLFKLAWSSDAISLVSVSDDRTVQLWSNNVTTDAEQLQQPRTRSLSDLLLTQYASIFERGVIPRVSGMSLSGSAVLSQQVKMGSRSFGISTERVSPRCKDTWANTYGVWPSTLHKQSLQREPVMEQSSYGIAPAAHIVY</sequence>
<reference evidence="1 2" key="1">
    <citation type="journal article" date="2022" name="bioRxiv">
        <title>The genome of the oomycete Peronosclerospora sorghi, a cosmopolitan pathogen of maize and sorghum, is inflated with dispersed pseudogenes.</title>
        <authorList>
            <person name="Fletcher K."/>
            <person name="Martin F."/>
            <person name="Isakeit T."/>
            <person name="Cavanaugh K."/>
            <person name="Magill C."/>
            <person name="Michelmore R."/>
        </authorList>
    </citation>
    <scope>NUCLEOTIDE SEQUENCE [LARGE SCALE GENOMIC DNA]</scope>
    <source>
        <strain evidence="1">P6</strain>
    </source>
</reference>
<comment type="caution">
    <text evidence="1">The sequence shown here is derived from an EMBL/GenBank/DDBJ whole genome shotgun (WGS) entry which is preliminary data.</text>
</comment>